<reference evidence="1 2" key="1">
    <citation type="submission" date="2015-11" db="EMBL/GenBank/DDBJ databases">
        <title>Draft genome sequences of new species of the genus Lactobacillus isolated from orchardgrass silage.</title>
        <authorList>
            <person name="Tohno M."/>
            <person name="Tanizawa Y."/>
            <person name="Arita M."/>
        </authorList>
    </citation>
    <scope>NUCLEOTIDE SEQUENCE [LARGE SCALE GENOMIC DNA]</scope>
    <source>
        <strain evidence="1 2">IWT30</strain>
    </source>
</reference>
<dbReference type="InterPro" id="IPR036388">
    <property type="entry name" value="WH-like_DNA-bd_sf"/>
</dbReference>
<protein>
    <submittedName>
        <fullName evidence="1">Transcriptional regulator</fullName>
    </submittedName>
</protein>
<dbReference type="AlphaFoldDB" id="A0A1Z5I9Y7"/>
<name>A0A1Z5I9Y7_9LACO</name>
<proteinExistence type="predicted"/>
<dbReference type="SUPFAM" id="SSF46785">
    <property type="entry name" value="Winged helix' DNA-binding domain"/>
    <property type="match status" value="1"/>
</dbReference>
<dbReference type="Proteomes" id="UP000198374">
    <property type="component" value="Unassembled WGS sequence"/>
</dbReference>
<keyword evidence="2" id="KW-1185">Reference proteome</keyword>
<sequence>MYELLILGMLMSRDMSGYKLRGVLGSALVPQRKISNGVMYPLLAKLEAAGEIVFIEDPNNPRNKKLAHITTVGQAHFYDLMQQPVADGARRESIYRFKFRGLFAVDLNQRKQILQDYANVVQEDFNIYKEVHQHLLTLLTDDAPNPAALMAGLHSIELSLAICQTKQNWVTQYLAEIHNKELQNESKNEY</sequence>
<gene>
    <name evidence="1" type="ORF">IWT30_00382</name>
</gene>
<dbReference type="OrthoDB" id="2374094at2"/>
<dbReference type="InterPro" id="IPR036390">
    <property type="entry name" value="WH_DNA-bd_sf"/>
</dbReference>
<evidence type="ECO:0000313" key="1">
    <source>
        <dbReference type="EMBL" id="GAW98437.1"/>
    </source>
</evidence>
<dbReference type="Gene3D" id="1.10.10.10">
    <property type="entry name" value="Winged helix-like DNA-binding domain superfamily/Winged helix DNA-binding domain"/>
    <property type="match status" value="1"/>
</dbReference>
<accession>A0A1Z5I9Y7</accession>
<organism evidence="1 2">
    <name type="scientific">Secundilactobacillus mixtipabuli</name>
    <dbReference type="NCBI Taxonomy" id="1435342"/>
    <lineage>
        <taxon>Bacteria</taxon>
        <taxon>Bacillati</taxon>
        <taxon>Bacillota</taxon>
        <taxon>Bacilli</taxon>
        <taxon>Lactobacillales</taxon>
        <taxon>Lactobacillaceae</taxon>
        <taxon>Secundilactobacillus</taxon>
    </lineage>
</organism>
<dbReference type="EMBL" id="BCMF01000002">
    <property type="protein sequence ID" value="GAW98437.1"/>
    <property type="molecule type" value="Genomic_DNA"/>
</dbReference>
<comment type="caution">
    <text evidence="1">The sequence shown here is derived from an EMBL/GenBank/DDBJ whole genome shotgun (WGS) entry which is preliminary data.</text>
</comment>
<dbReference type="PANTHER" id="PTHR43252">
    <property type="entry name" value="TRANSCRIPTIONAL REGULATOR YQJI"/>
    <property type="match status" value="1"/>
</dbReference>
<evidence type="ECO:0000313" key="2">
    <source>
        <dbReference type="Proteomes" id="UP000198374"/>
    </source>
</evidence>
<dbReference type="RefSeq" id="WP_089108265.1">
    <property type="nucleotide sequence ID" value="NZ_BCMF01000002.1"/>
</dbReference>
<dbReference type="PANTHER" id="PTHR43252:SF2">
    <property type="entry name" value="TRANSCRIPTION REGULATOR, PADR-LIKE FAMILY"/>
    <property type="match status" value="1"/>
</dbReference>